<dbReference type="PANTHER" id="PTHR48475">
    <property type="entry name" value="RIBONUCLEASE H"/>
    <property type="match status" value="1"/>
</dbReference>
<dbReference type="PROSITE" id="PS50879">
    <property type="entry name" value="RNASE_H_1"/>
    <property type="match status" value="1"/>
</dbReference>
<dbReference type="PANTHER" id="PTHR48475:SF2">
    <property type="entry name" value="RIBONUCLEASE H"/>
    <property type="match status" value="1"/>
</dbReference>
<dbReference type="InterPro" id="IPR036397">
    <property type="entry name" value="RNaseH_sf"/>
</dbReference>
<reference evidence="2" key="1">
    <citation type="journal article" date="2021" name="Nat. Commun.">
        <title>Genomic analyses provide insights into spinach domestication and the genetic basis of agronomic traits.</title>
        <authorList>
            <person name="Cai X."/>
            <person name="Sun X."/>
            <person name="Xu C."/>
            <person name="Sun H."/>
            <person name="Wang X."/>
            <person name="Ge C."/>
            <person name="Zhang Z."/>
            <person name="Wang Q."/>
            <person name="Fei Z."/>
            <person name="Jiao C."/>
            <person name="Wang Q."/>
        </authorList>
    </citation>
    <scope>NUCLEOTIDE SEQUENCE [LARGE SCALE GENOMIC DNA]</scope>
    <source>
        <strain evidence="2">cv. Varoflay</strain>
    </source>
</reference>
<dbReference type="InterPro" id="IPR002156">
    <property type="entry name" value="RNaseH_domain"/>
</dbReference>
<sequence>MRKPELFGRISKWAIQLGCYDIRYEPRKAIKSQTMSDFVADFSPSIQHEVDKEVNMMSDAGISLTWTLYTDGSSNIWGTGLGIVLKSPQGDIIVQSVCCEFKATNNKAKYEALILGLSLAHDMHIRRLEVRCDSLLIISQINGSYAAKDSKMQAYLEVAKRLVSKFNSCALQQISRHQNTQADALANLGSNIKPTKLTTIHLMYPAITKETLPISERTPPTQNPTPTYWHDPYIHWLKHYTIAPEVTHDRSFRMRASRFILIHGVLFRKSVTGPYLRCLDHDEIELKLRNIHGGECGNHSGGQSLAHKTLTMGYFWPTMKKDVISFAKKCDSCQHFTSISRQPCEELRPILSPWPFMKWGMI</sequence>
<evidence type="ECO:0000259" key="1">
    <source>
        <dbReference type="PROSITE" id="PS50879"/>
    </source>
</evidence>
<dbReference type="Gene3D" id="1.10.340.70">
    <property type="match status" value="1"/>
</dbReference>
<keyword evidence="2" id="KW-1185">Reference proteome</keyword>
<dbReference type="GeneID" id="130467365"/>
<evidence type="ECO:0000313" key="2">
    <source>
        <dbReference type="Proteomes" id="UP000813463"/>
    </source>
</evidence>
<name>A0ABM3R8B2_SPIOL</name>
<organism evidence="2 3">
    <name type="scientific">Spinacia oleracea</name>
    <name type="common">Spinach</name>
    <dbReference type="NCBI Taxonomy" id="3562"/>
    <lineage>
        <taxon>Eukaryota</taxon>
        <taxon>Viridiplantae</taxon>
        <taxon>Streptophyta</taxon>
        <taxon>Embryophyta</taxon>
        <taxon>Tracheophyta</taxon>
        <taxon>Spermatophyta</taxon>
        <taxon>Magnoliopsida</taxon>
        <taxon>eudicotyledons</taxon>
        <taxon>Gunneridae</taxon>
        <taxon>Pentapetalae</taxon>
        <taxon>Caryophyllales</taxon>
        <taxon>Chenopodiaceae</taxon>
        <taxon>Chenopodioideae</taxon>
        <taxon>Anserineae</taxon>
        <taxon>Spinacia</taxon>
    </lineage>
</organism>
<dbReference type="RefSeq" id="XP_056691841.1">
    <property type="nucleotide sequence ID" value="XM_056835863.1"/>
</dbReference>
<dbReference type="Gene3D" id="3.30.420.10">
    <property type="entry name" value="Ribonuclease H-like superfamily/Ribonuclease H"/>
    <property type="match status" value="1"/>
</dbReference>
<dbReference type="Pfam" id="PF17921">
    <property type="entry name" value="Integrase_H2C2"/>
    <property type="match status" value="1"/>
</dbReference>
<proteinExistence type="predicted"/>
<protein>
    <recommendedName>
        <fullName evidence="1">RNase H type-1 domain-containing protein</fullName>
    </recommendedName>
</protein>
<dbReference type="InterPro" id="IPR041588">
    <property type="entry name" value="Integrase_H2C2"/>
</dbReference>
<reference evidence="3" key="2">
    <citation type="submission" date="2025-08" db="UniProtKB">
        <authorList>
            <consortium name="RefSeq"/>
        </authorList>
    </citation>
    <scope>IDENTIFICATION</scope>
    <source>
        <tissue evidence="3">Leaf</tissue>
    </source>
</reference>
<dbReference type="SUPFAM" id="SSF53098">
    <property type="entry name" value="Ribonuclease H-like"/>
    <property type="match status" value="1"/>
</dbReference>
<dbReference type="CDD" id="cd09279">
    <property type="entry name" value="RNase_HI_like"/>
    <property type="match status" value="1"/>
</dbReference>
<dbReference type="Pfam" id="PF13456">
    <property type="entry name" value="RVT_3"/>
    <property type="match status" value="1"/>
</dbReference>
<dbReference type="InterPro" id="IPR012337">
    <property type="entry name" value="RNaseH-like_sf"/>
</dbReference>
<dbReference type="Proteomes" id="UP000813463">
    <property type="component" value="Chromosome 2"/>
</dbReference>
<feature type="domain" description="RNase H type-1" evidence="1">
    <location>
        <begin position="62"/>
        <end position="191"/>
    </location>
</feature>
<accession>A0ABM3R8B2</accession>
<evidence type="ECO:0000313" key="3">
    <source>
        <dbReference type="RefSeq" id="XP_056691841.1"/>
    </source>
</evidence>
<gene>
    <name evidence="3" type="primary">LOC130467365</name>
</gene>